<feature type="compositionally biased region" description="Basic and acidic residues" evidence="1">
    <location>
        <begin position="434"/>
        <end position="443"/>
    </location>
</feature>
<feature type="region of interest" description="Disordered" evidence="1">
    <location>
        <begin position="252"/>
        <end position="491"/>
    </location>
</feature>
<feature type="compositionally biased region" description="Low complexity" evidence="1">
    <location>
        <begin position="39"/>
        <end position="55"/>
    </location>
</feature>
<keyword evidence="3" id="KW-1185">Reference proteome</keyword>
<feature type="compositionally biased region" description="Basic and acidic residues" evidence="1">
    <location>
        <begin position="252"/>
        <end position="302"/>
    </location>
</feature>
<comment type="caution">
    <text evidence="2">The sequence shown here is derived from an EMBL/GenBank/DDBJ whole genome shotgun (WGS) entry which is preliminary data.</text>
</comment>
<evidence type="ECO:0000313" key="3">
    <source>
        <dbReference type="Proteomes" id="UP001201980"/>
    </source>
</evidence>
<gene>
    <name evidence="2" type="ORF">MKZ38_003030</name>
</gene>
<feature type="compositionally biased region" description="Polar residues" evidence="1">
    <location>
        <begin position="56"/>
        <end position="74"/>
    </location>
</feature>
<dbReference type="EMBL" id="JAKWBI020000196">
    <property type="protein sequence ID" value="KAJ2899473.1"/>
    <property type="molecule type" value="Genomic_DNA"/>
</dbReference>
<proteinExistence type="predicted"/>
<feature type="compositionally biased region" description="Gly residues" evidence="1">
    <location>
        <begin position="340"/>
        <end position="352"/>
    </location>
</feature>
<dbReference type="AlphaFoldDB" id="A0AAD5RP82"/>
<feature type="compositionally biased region" description="Basic residues" evidence="1">
    <location>
        <begin position="384"/>
        <end position="393"/>
    </location>
</feature>
<evidence type="ECO:0000313" key="2">
    <source>
        <dbReference type="EMBL" id="KAJ2899473.1"/>
    </source>
</evidence>
<name>A0AAD5RP82_9PEZI</name>
<sequence length="491" mass="53103">MEDQFGGRTDDDLFADDFEPVPEARNVSVPVSTAPSHHVQAAPPVANTTTTPPQAHITQPGGQEQAKTATSPQHETSDARIPPSTGANLTSVPGNPHRNDASTSPSRPAATDPPPSKPVHRSMMNSRFAPKGQTPGLHTDTLPPNEAAQSHNQGRGPRQRGKKGSREANAHHPASATAPFPVATPAQDGVEDLNQGQASASAAKPGSTKSPVQRLDPVARLASGGAPRTKLTDEELTAKMERMHLRNQDIARRHEAAEMDKKAHREALVKGQEEARKKRAEETERRKRGEEDHKKLENEREKNRARKLKAIGMKQGGWDEGKEDLMEQMEGGSRRAFRGAHGGVRGVRGQGLAGSRFAPVAPAVIPGEGTPEEGAADREFVPRGRGRGRARGRGGRDKGGFDRNGARDHTNGHHHENGDTEAARIGKNQQRQKSAQEKPKLDATEFPALPTAPKPEDKPRPVIPKFGDLDPFSQLSPIGKWDEEVEEEARK</sequence>
<dbReference type="Proteomes" id="UP001201980">
    <property type="component" value="Unassembled WGS sequence"/>
</dbReference>
<organism evidence="2 3">
    <name type="scientific">Zalerion maritima</name>
    <dbReference type="NCBI Taxonomy" id="339359"/>
    <lineage>
        <taxon>Eukaryota</taxon>
        <taxon>Fungi</taxon>
        <taxon>Dikarya</taxon>
        <taxon>Ascomycota</taxon>
        <taxon>Pezizomycotina</taxon>
        <taxon>Sordariomycetes</taxon>
        <taxon>Lulworthiomycetidae</taxon>
        <taxon>Lulworthiales</taxon>
        <taxon>Lulworthiaceae</taxon>
        <taxon>Zalerion</taxon>
    </lineage>
</organism>
<feature type="compositionally biased region" description="Basic and acidic residues" evidence="1">
    <location>
        <begin position="394"/>
        <end position="424"/>
    </location>
</feature>
<reference evidence="2" key="1">
    <citation type="submission" date="2022-07" db="EMBL/GenBank/DDBJ databases">
        <title>Draft genome sequence of Zalerion maritima ATCC 34329, a (micro)plastics degrading marine fungus.</title>
        <authorList>
            <person name="Paco A."/>
            <person name="Goncalves M.F.M."/>
            <person name="Rocha-Santos T.A.P."/>
            <person name="Alves A."/>
        </authorList>
    </citation>
    <scope>NUCLEOTIDE SEQUENCE</scope>
    <source>
        <strain evidence="2">ATCC 34329</strain>
    </source>
</reference>
<accession>A0AAD5RP82</accession>
<protein>
    <submittedName>
        <fullName evidence="2">Uncharacterized protein</fullName>
    </submittedName>
</protein>
<evidence type="ECO:0000256" key="1">
    <source>
        <dbReference type="SAM" id="MobiDB-lite"/>
    </source>
</evidence>
<feature type="region of interest" description="Disordered" evidence="1">
    <location>
        <begin position="1"/>
        <end position="236"/>
    </location>
</feature>